<dbReference type="RefSeq" id="WP_147741243.1">
    <property type="nucleotide sequence ID" value="NZ_VRUR01000001.1"/>
</dbReference>
<evidence type="ECO:0000259" key="1">
    <source>
        <dbReference type="Pfam" id="PF13460"/>
    </source>
</evidence>
<dbReference type="CDD" id="cd05266">
    <property type="entry name" value="SDR_a4"/>
    <property type="match status" value="1"/>
</dbReference>
<comment type="caution">
    <text evidence="2">The sequence shown here is derived from an EMBL/GenBank/DDBJ whole genome shotgun (WGS) entry which is preliminary data.</text>
</comment>
<dbReference type="GO" id="GO:0004029">
    <property type="term" value="F:aldehyde dehydrogenase (NAD+) activity"/>
    <property type="evidence" value="ECO:0007669"/>
    <property type="project" value="TreeGrafter"/>
</dbReference>
<dbReference type="PANTHER" id="PTHR48079">
    <property type="entry name" value="PROTEIN YEEZ"/>
    <property type="match status" value="1"/>
</dbReference>
<proteinExistence type="predicted"/>
<dbReference type="Gene3D" id="3.40.50.720">
    <property type="entry name" value="NAD(P)-binding Rossmann-like Domain"/>
    <property type="match status" value="1"/>
</dbReference>
<evidence type="ECO:0000313" key="3">
    <source>
        <dbReference type="Proteomes" id="UP000321456"/>
    </source>
</evidence>
<dbReference type="EMBL" id="VRUR01000001">
    <property type="protein sequence ID" value="TXN37376.1"/>
    <property type="molecule type" value="Genomic_DNA"/>
</dbReference>
<keyword evidence="3" id="KW-1185">Reference proteome</keyword>
<sequence>MNKKIGVLGCGWLGFPLAKYLVANKHHVYGSTTSIDKLDLLKENGIHPFHISLSTTEIKGDIQSFLSNIEILIINIPPRLRGNNTESFVDKITLLHAEVKKSPVKKLIFISSTSVYGNVDGTVTEATVPKPSTASGRQLLECEERFLSDESLNTTIIRFGGLIGPNRHPVTMLSKRSNLNNGDSPINIIHLDDCIHMISTIIENDYWNEVFNGVYPLHPSKKEYYTAEAQKRGLPAPDYLHNSSNNSNKIVINQNFIDKSHQLHTSIVS</sequence>
<dbReference type="AlphaFoldDB" id="A0A5C8V7P9"/>
<dbReference type="InterPro" id="IPR051783">
    <property type="entry name" value="NAD(P)-dependent_oxidoreduct"/>
</dbReference>
<protein>
    <submittedName>
        <fullName evidence="2">SDR family oxidoreductase</fullName>
    </submittedName>
</protein>
<dbReference type="SUPFAM" id="SSF51735">
    <property type="entry name" value="NAD(P)-binding Rossmann-fold domains"/>
    <property type="match status" value="1"/>
</dbReference>
<dbReference type="Pfam" id="PF13460">
    <property type="entry name" value="NAD_binding_10"/>
    <property type="match status" value="1"/>
</dbReference>
<dbReference type="InterPro" id="IPR016040">
    <property type="entry name" value="NAD(P)-bd_dom"/>
</dbReference>
<evidence type="ECO:0000313" key="2">
    <source>
        <dbReference type="EMBL" id="TXN37376.1"/>
    </source>
</evidence>
<feature type="domain" description="NAD(P)-binding" evidence="1">
    <location>
        <begin position="11"/>
        <end position="180"/>
    </location>
</feature>
<dbReference type="Proteomes" id="UP000321456">
    <property type="component" value="Unassembled WGS sequence"/>
</dbReference>
<name>A0A5C8V7P9_9FLAO</name>
<organism evidence="2 3">
    <name type="scientific">Flagellimonas hymeniacidonis</name>
    <dbReference type="NCBI Taxonomy" id="2603628"/>
    <lineage>
        <taxon>Bacteria</taxon>
        <taxon>Pseudomonadati</taxon>
        <taxon>Bacteroidota</taxon>
        <taxon>Flavobacteriia</taxon>
        <taxon>Flavobacteriales</taxon>
        <taxon>Flavobacteriaceae</taxon>
        <taxon>Flagellimonas</taxon>
    </lineage>
</organism>
<dbReference type="InterPro" id="IPR036291">
    <property type="entry name" value="NAD(P)-bd_dom_sf"/>
</dbReference>
<dbReference type="GO" id="GO:0005737">
    <property type="term" value="C:cytoplasm"/>
    <property type="evidence" value="ECO:0007669"/>
    <property type="project" value="TreeGrafter"/>
</dbReference>
<gene>
    <name evidence="2" type="ORF">FVB32_03560</name>
</gene>
<accession>A0A5C8V7P9</accession>
<dbReference type="PANTHER" id="PTHR48079:SF6">
    <property type="entry name" value="NAD(P)-BINDING DOMAIN-CONTAINING PROTEIN-RELATED"/>
    <property type="match status" value="1"/>
</dbReference>
<reference evidence="2 3" key="1">
    <citation type="submission" date="2019-08" db="EMBL/GenBank/DDBJ databases">
        <title>Professor.</title>
        <authorList>
            <person name="Park J.S."/>
        </authorList>
    </citation>
    <scope>NUCLEOTIDE SEQUENCE [LARGE SCALE GENOMIC DNA]</scope>
    <source>
        <strain evidence="2 3">176CP5-101</strain>
    </source>
</reference>